<sequence length="304" mass="33137">MSVCLCMSGAVDERMAELYVRQEITDLRLVCSDGSVMAHTVVMASMSEPLLSYLKTTVSSPAIRDIVSLDTSVADVKSVVDIVYFGRQSVDAKRVQHLTRVAKRLGLHLQTAVSAVLETTTAPHKHCLLTGHETPDPLPDQQMTRETEELAIDLSITSRPDHHMEDNVMKTIESIVANGPQKTPRRRKQSDPKPVIVHKSGKYDTNEELIEPMDASNGTVEACDQQLTNGSPLEPLKHHLSEEFMVEAMPLTVPVPTAGHPMDTIGSIADGLAIHTIHSLCGDLLASVKPKIRISGKSLGKSVE</sequence>
<reference evidence="3" key="1">
    <citation type="submission" date="2020-11" db="EMBL/GenBank/DDBJ databases">
        <authorList>
            <person name="Tran Van P."/>
        </authorList>
    </citation>
    <scope>NUCLEOTIDE SEQUENCE</scope>
</reference>
<dbReference type="EMBL" id="CAJPVJ010014927">
    <property type="protein sequence ID" value="CAG2175597.1"/>
    <property type="molecule type" value="Genomic_DNA"/>
</dbReference>
<dbReference type="EMBL" id="OC929752">
    <property type="protein sequence ID" value="CAD7658411.1"/>
    <property type="molecule type" value="Genomic_DNA"/>
</dbReference>
<evidence type="ECO:0000256" key="1">
    <source>
        <dbReference type="SAM" id="MobiDB-lite"/>
    </source>
</evidence>
<gene>
    <name evidence="3" type="ORF">ONB1V03_LOCUS15032</name>
</gene>
<keyword evidence="4" id="KW-1185">Reference proteome</keyword>
<name>A0A7R9QU01_9ACAR</name>
<dbReference type="PROSITE" id="PS50097">
    <property type="entry name" value="BTB"/>
    <property type="match status" value="1"/>
</dbReference>
<protein>
    <recommendedName>
        <fullName evidence="2">BTB domain-containing protein</fullName>
    </recommendedName>
</protein>
<accession>A0A7R9QU01</accession>
<evidence type="ECO:0000313" key="4">
    <source>
        <dbReference type="Proteomes" id="UP000728032"/>
    </source>
</evidence>
<evidence type="ECO:0000259" key="2">
    <source>
        <dbReference type="PROSITE" id="PS50097"/>
    </source>
</evidence>
<dbReference type="OrthoDB" id="6053912at2759"/>
<dbReference type="InterPro" id="IPR000210">
    <property type="entry name" value="BTB/POZ_dom"/>
</dbReference>
<dbReference type="SUPFAM" id="SSF54695">
    <property type="entry name" value="POZ domain"/>
    <property type="match status" value="1"/>
</dbReference>
<evidence type="ECO:0000313" key="3">
    <source>
        <dbReference type="EMBL" id="CAD7658411.1"/>
    </source>
</evidence>
<organism evidence="3">
    <name type="scientific">Oppiella nova</name>
    <dbReference type="NCBI Taxonomy" id="334625"/>
    <lineage>
        <taxon>Eukaryota</taxon>
        <taxon>Metazoa</taxon>
        <taxon>Ecdysozoa</taxon>
        <taxon>Arthropoda</taxon>
        <taxon>Chelicerata</taxon>
        <taxon>Arachnida</taxon>
        <taxon>Acari</taxon>
        <taxon>Acariformes</taxon>
        <taxon>Sarcoptiformes</taxon>
        <taxon>Oribatida</taxon>
        <taxon>Brachypylina</taxon>
        <taxon>Oppioidea</taxon>
        <taxon>Oppiidae</taxon>
        <taxon>Oppiella</taxon>
    </lineage>
</organism>
<feature type="region of interest" description="Disordered" evidence="1">
    <location>
        <begin position="176"/>
        <end position="200"/>
    </location>
</feature>
<feature type="domain" description="BTB" evidence="2">
    <location>
        <begin position="25"/>
        <end position="92"/>
    </location>
</feature>
<dbReference type="InterPro" id="IPR011333">
    <property type="entry name" value="SKP1/BTB/POZ_sf"/>
</dbReference>
<feature type="non-terminal residue" evidence="3">
    <location>
        <position position="1"/>
    </location>
</feature>
<dbReference type="Gene3D" id="3.30.710.10">
    <property type="entry name" value="Potassium Channel Kv1.1, Chain A"/>
    <property type="match status" value="1"/>
</dbReference>
<proteinExistence type="predicted"/>
<dbReference type="AlphaFoldDB" id="A0A7R9QU01"/>
<dbReference type="Pfam" id="PF00651">
    <property type="entry name" value="BTB"/>
    <property type="match status" value="1"/>
</dbReference>
<dbReference type="Proteomes" id="UP000728032">
    <property type="component" value="Unassembled WGS sequence"/>
</dbReference>